<dbReference type="EMBL" id="BBMZ01000030">
    <property type="protein sequence ID" value="GAL60124.1"/>
    <property type="molecule type" value="Genomic_DNA"/>
</dbReference>
<comment type="subcellular location">
    <subcellularLocation>
        <location evidence="1">Cell membrane</location>
        <topology evidence="1">Multi-pass membrane protein</topology>
    </subcellularLocation>
</comment>
<feature type="transmembrane region" description="Helical" evidence="7">
    <location>
        <begin position="304"/>
        <end position="321"/>
    </location>
</feature>
<dbReference type="InterPro" id="IPR020846">
    <property type="entry name" value="MFS_dom"/>
</dbReference>
<feature type="transmembrane region" description="Helical" evidence="7">
    <location>
        <begin position="126"/>
        <end position="149"/>
    </location>
</feature>
<dbReference type="InterPro" id="IPR011701">
    <property type="entry name" value="MFS"/>
</dbReference>
<dbReference type="Proteomes" id="UP000029462">
    <property type="component" value="Unassembled WGS sequence"/>
</dbReference>
<evidence type="ECO:0000256" key="6">
    <source>
        <dbReference type="ARBA" id="ARBA00023136"/>
    </source>
</evidence>
<keyword evidence="2" id="KW-0813">Transport</keyword>
<accession>A0A090V9X5</accession>
<gene>
    <name evidence="9" type="primary">ydeE</name>
    <name evidence="9" type="ORF">EV102420_30_00110</name>
</gene>
<keyword evidence="4 7" id="KW-0812">Transmembrane</keyword>
<evidence type="ECO:0000256" key="7">
    <source>
        <dbReference type="SAM" id="Phobius"/>
    </source>
</evidence>
<evidence type="ECO:0000256" key="4">
    <source>
        <dbReference type="ARBA" id="ARBA00022692"/>
    </source>
</evidence>
<feature type="transmembrane region" description="Helical" evidence="7">
    <location>
        <begin position="391"/>
        <end position="409"/>
    </location>
</feature>
<keyword evidence="6 7" id="KW-0472">Membrane</keyword>
<dbReference type="eggNOG" id="COG2814">
    <property type="taxonomic scope" value="Bacteria"/>
</dbReference>
<dbReference type="GO" id="GO:0071916">
    <property type="term" value="F:dipeptide transmembrane transporter activity"/>
    <property type="evidence" value="ECO:0007669"/>
    <property type="project" value="TreeGrafter"/>
</dbReference>
<dbReference type="PANTHER" id="PTHR23535">
    <property type="entry name" value="SUGAR EFFLUX TRANSPORTER A-RELATED"/>
    <property type="match status" value="1"/>
</dbReference>
<dbReference type="STRING" id="1115515.EV102420_30_00110"/>
<reference evidence="9 10" key="1">
    <citation type="submission" date="2014-09" db="EMBL/GenBank/DDBJ databases">
        <title>Whole genome shotgun sequence of Escherichia vulneris NBRC 102420.</title>
        <authorList>
            <person name="Yoshida Y."/>
            <person name="Hosoyama A."/>
            <person name="Tsuchikane K."/>
            <person name="Ohji S."/>
            <person name="Ichikawa N."/>
            <person name="Kimura A."/>
            <person name="Yamazoe A."/>
            <person name="Ezaki T."/>
            <person name="Fujita N."/>
        </authorList>
    </citation>
    <scope>NUCLEOTIDE SEQUENCE [LARGE SCALE GENOMIC DNA]</scope>
    <source>
        <strain evidence="9 10">NBRC 102420</strain>
    </source>
</reference>
<evidence type="ECO:0000256" key="1">
    <source>
        <dbReference type="ARBA" id="ARBA00004651"/>
    </source>
</evidence>
<keyword evidence="3" id="KW-1003">Cell membrane</keyword>
<dbReference type="Pfam" id="PF07690">
    <property type="entry name" value="MFS_1"/>
    <property type="match status" value="1"/>
</dbReference>
<dbReference type="InterPro" id="IPR036259">
    <property type="entry name" value="MFS_trans_sf"/>
</dbReference>
<dbReference type="PROSITE" id="PS50850">
    <property type="entry name" value="MFS"/>
    <property type="match status" value="1"/>
</dbReference>
<feature type="transmembrane region" description="Helical" evidence="7">
    <location>
        <begin position="73"/>
        <end position="95"/>
    </location>
</feature>
<keyword evidence="10" id="KW-1185">Reference proteome</keyword>
<dbReference type="NCBIfam" id="NF007472">
    <property type="entry name" value="PRK10054.1"/>
    <property type="match status" value="1"/>
</dbReference>
<feature type="transmembrane region" description="Helical" evidence="7">
    <location>
        <begin position="273"/>
        <end position="292"/>
    </location>
</feature>
<feature type="transmembrane region" description="Helical" evidence="7">
    <location>
        <begin position="235"/>
        <end position="261"/>
    </location>
</feature>
<dbReference type="SUPFAM" id="SSF103473">
    <property type="entry name" value="MFS general substrate transporter"/>
    <property type="match status" value="1"/>
</dbReference>
<name>A0A090V9X5_PSEVU</name>
<dbReference type="AlphaFoldDB" id="A0A090V9X5"/>
<dbReference type="Gene3D" id="1.20.1250.20">
    <property type="entry name" value="MFS general substrate transporter like domains"/>
    <property type="match status" value="1"/>
</dbReference>
<dbReference type="CDD" id="cd17329">
    <property type="entry name" value="MFS_MdtH_MDR_like"/>
    <property type="match status" value="1"/>
</dbReference>
<organism evidence="9 10">
    <name type="scientific">Pseudescherichia vulneris NBRC 102420</name>
    <dbReference type="NCBI Taxonomy" id="1115515"/>
    <lineage>
        <taxon>Bacteria</taxon>
        <taxon>Pseudomonadati</taxon>
        <taxon>Pseudomonadota</taxon>
        <taxon>Gammaproteobacteria</taxon>
        <taxon>Enterobacterales</taxon>
        <taxon>Enterobacteriaceae</taxon>
        <taxon>Pseudescherichia</taxon>
    </lineage>
</organism>
<comment type="caution">
    <text evidence="9">The sequence shown here is derived from an EMBL/GenBank/DDBJ whole genome shotgun (WGS) entry which is preliminary data.</text>
</comment>
<feature type="transmembrane region" description="Helical" evidence="7">
    <location>
        <begin position="37"/>
        <end position="61"/>
    </location>
</feature>
<evidence type="ECO:0000256" key="3">
    <source>
        <dbReference type="ARBA" id="ARBA00022475"/>
    </source>
</evidence>
<evidence type="ECO:0000259" key="8">
    <source>
        <dbReference type="PROSITE" id="PS50850"/>
    </source>
</evidence>
<protein>
    <submittedName>
        <fullName evidence="9">Major facilitator superfamily transporter YdeE</fullName>
    </submittedName>
</protein>
<feature type="transmembrane region" description="Helical" evidence="7">
    <location>
        <begin position="102"/>
        <end position="120"/>
    </location>
</feature>
<evidence type="ECO:0000256" key="5">
    <source>
        <dbReference type="ARBA" id="ARBA00022989"/>
    </source>
</evidence>
<dbReference type="GO" id="GO:0005886">
    <property type="term" value="C:plasma membrane"/>
    <property type="evidence" value="ECO:0007669"/>
    <property type="project" value="UniProtKB-SubCell"/>
</dbReference>
<feature type="transmembrane region" description="Helical" evidence="7">
    <location>
        <begin position="161"/>
        <end position="184"/>
    </location>
</feature>
<feature type="domain" description="Major facilitator superfamily (MFS) profile" evidence="8">
    <location>
        <begin position="36"/>
        <end position="416"/>
    </location>
</feature>
<proteinExistence type="predicted"/>
<dbReference type="PANTHER" id="PTHR23535:SF1">
    <property type="entry name" value="MFS FAMILY TRANSPORT PROTEIN"/>
    <property type="match status" value="1"/>
</dbReference>
<sequence>MVAIQCAFGMVLLIVNAKNKKHCTVGYNMITSQQRSIIALLASSLLLTIGRGATLPFMTIYLNSQYGMAVDQVGFAMTVAMTVGVVFSLGFGILADKFDKKRYMLIAITIFVVSFIGIPLSHNAVLVVILFSIINCAYSVFATVVKAYFSDTLAPAAKSKVFSLNYSFLNIGWTIGPPLGTLLVMQSSQLPFWLAAACAAFPLVFIQIWVQRVMVKHEEETLQPWSPSLLLHDKALLWFTLSGMLASFASGSFASCISQYVMAVADNAFAQKVVALVLPVNAVIVVMFQYVIGRTLRADNIRPMMAVGTLCFVLGLLGFMISGSQLWLWGLSAAVFTVGEIIYAPGEYMLIDHIAPPGMKASYFSAQALGWLGAAMNPLATGIILTTLPGWTLFAILAATIVLAWLMMLRGMQIRPWDSGLSAAKA</sequence>
<feature type="transmembrane region" description="Helical" evidence="7">
    <location>
        <begin position="190"/>
        <end position="210"/>
    </location>
</feature>
<evidence type="ECO:0000256" key="2">
    <source>
        <dbReference type="ARBA" id="ARBA00022448"/>
    </source>
</evidence>
<keyword evidence="5 7" id="KW-1133">Transmembrane helix</keyword>
<evidence type="ECO:0000313" key="9">
    <source>
        <dbReference type="EMBL" id="GAL60124.1"/>
    </source>
</evidence>
<evidence type="ECO:0000313" key="10">
    <source>
        <dbReference type="Proteomes" id="UP000029462"/>
    </source>
</evidence>